<protein>
    <recommendedName>
        <fullName evidence="3">Nitroreductase domain-containing protein</fullName>
    </recommendedName>
</protein>
<comment type="similarity">
    <text evidence="1">Belongs to the nitroreductase family.</text>
</comment>
<organism evidence="4">
    <name type="scientific">bioreactor metagenome</name>
    <dbReference type="NCBI Taxonomy" id="1076179"/>
    <lineage>
        <taxon>unclassified sequences</taxon>
        <taxon>metagenomes</taxon>
        <taxon>ecological metagenomes</taxon>
    </lineage>
</organism>
<comment type="caution">
    <text evidence="4">The sequence shown here is derived from an EMBL/GenBank/DDBJ whole genome shotgun (WGS) entry which is preliminary data.</text>
</comment>
<dbReference type="InterPro" id="IPR029479">
    <property type="entry name" value="Nitroreductase"/>
</dbReference>
<sequence>MLDLLKTRRSIRKYQKRKVEKEKLEAILKGALMSPSSNGRKSWEFIAVEDGEKLEKLSKCRDRGSQLLAEAPLAIVAAIDGEPYDVWIEDASIAAVIMQLTAHSLGLGTCWVQVRGRQYDEDTTSESYIKDILGMPESAKVECMIAIGYPDEEKAPHDENALLYNKVHKEKF</sequence>
<dbReference type="CDD" id="cd02151">
    <property type="entry name" value="nitroreductase"/>
    <property type="match status" value="1"/>
</dbReference>
<evidence type="ECO:0000313" key="4">
    <source>
        <dbReference type="EMBL" id="MPM70820.1"/>
    </source>
</evidence>
<accession>A0A645BZ93</accession>
<dbReference type="Pfam" id="PF00881">
    <property type="entry name" value="Nitroreductase"/>
    <property type="match status" value="2"/>
</dbReference>
<dbReference type="PANTHER" id="PTHR43673">
    <property type="entry name" value="NAD(P)H NITROREDUCTASE YDGI-RELATED"/>
    <property type="match status" value="1"/>
</dbReference>
<proteinExistence type="inferred from homology"/>
<reference evidence="4" key="1">
    <citation type="submission" date="2019-08" db="EMBL/GenBank/DDBJ databases">
        <authorList>
            <person name="Kucharzyk K."/>
            <person name="Murdoch R.W."/>
            <person name="Higgins S."/>
            <person name="Loffler F."/>
        </authorList>
    </citation>
    <scope>NUCLEOTIDE SEQUENCE</scope>
</reference>
<dbReference type="EMBL" id="VSSQ01023716">
    <property type="protein sequence ID" value="MPM70820.1"/>
    <property type="molecule type" value="Genomic_DNA"/>
</dbReference>
<gene>
    <name evidence="4" type="ORF">SDC9_117781</name>
</gene>
<keyword evidence="2" id="KW-0560">Oxidoreductase</keyword>
<evidence type="ECO:0000259" key="3">
    <source>
        <dbReference type="Pfam" id="PF00881"/>
    </source>
</evidence>
<dbReference type="InterPro" id="IPR000415">
    <property type="entry name" value="Nitroreductase-like"/>
</dbReference>
<feature type="domain" description="Nitroreductase" evidence="3">
    <location>
        <begin position="5"/>
        <end position="59"/>
    </location>
</feature>
<evidence type="ECO:0000256" key="1">
    <source>
        <dbReference type="ARBA" id="ARBA00007118"/>
    </source>
</evidence>
<evidence type="ECO:0000256" key="2">
    <source>
        <dbReference type="ARBA" id="ARBA00023002"/>
    </source>
</evidence>
<dbReference type="AlphaFoldDB" id="A0A645BZ93"/>
<dbReference type="GO" id="GO:0016491">
    <property type="term" value="F:oxidoreductase activity"/>
    <property type="evidence" value="ECO:0007669"/>
    <property type="project" value="UniProtKB-KW"/>
</dbReference>
<dbReference type="PANTHER" id="PTHR43673:SF10">
    <property type="entry name" value="NADH DEHYDROGENASE_NAD(P)H NITROREDUCTASE XCC3605-RELATED"/>
    <property type="match status" value="1"/>
</dbReference>
<name>A0A645BZ93_9ZZZZ</name>
<feature type="domain" description="Nitroreductase" evidence="3">
    <location>
        <begin position="65"/>
        <end position="149"/>
    </location>
</feature>
<dbReference type="SUPFAM" id="SSF55469">
    <property type="entry name" value="FMN-dependent nitroreductase-like"/>
    <property type="match status" value="1"/>
</dbReference>
<dbReference type="Gene3D" id="3.40.109.10">
    <property type="entry name" value="NADH Oxidase"/>
    <property type="match status" value="1"/>
</dbReference>